<dbReference type="Pfam" id="PF10595">
    <property type="entry name" value="FAM161A_B"/>
    <property type="match status" value="1"/>
</dbReference>
<evidence type="ECO:0000256" key="1">
    <source>
        <dbReference type="ARBA" id="ARBA00006663"/>
    </source>
</evidence>
<comment type="similarity">
    <text evidence="1">Belongs to the FAM161 family.</text>
</comment>
<dbReference type="InterPro" id="IPR051655">
    <property type="entry name" value="FAM161"/>
</dbReference>
<keyword evidence="2" id="KW-0175">Coiled coil</keyword>
<dbReference type="AlphaFoldDB" id="A0A9J7DV23"/>
<dbReference type="RefSeq" id="XP_022817808.1">
    <property type="nucleotide sequence ID" value="XM_022962040.1"/>
</dbReference>
<evidence type="ECO:0000313" key="4">
    <source>
        <dbReference type="Proteomes" id="UP000301870"/>
    </source>
</evidence>
<dbReference type="PANTHER" id="PTHR21501:SF1">
    <property type="entry name" value="PROTEIN FAM-161"/>
    <property type="match status" value="1"/>
</dbReference>
<feature type="compositionally biased region" description="Basic residues" evidence="3">
    <location>
        <begin position="277"/>
        <end position="290"/>
    </location>
</feature>
<gene>
    <name evidence="5" type="primary">LOC111350447</name>
</gene>
<evidence type="ECO:0000256" key="2">
    <source>
        <dbReference type="ARBA" id="ARBA00023054"/>
    </source>
</evidence>
<dbReference type="KEGG" id="sliu:111350447"/>
<sequence>MTHHTSVFNNSCLRVPVDPISKMPKSAYERKDKIRNQQCSIDSSSTCSVGAADLDAEKLKDFYRSIPDYNDINHLPTEEFYSTLKSLRDKKKVMLGLAIEYVDDCNGHDDKILNNLTLENSRLPAMTKSSKIKGNRIPRRKLSTGSKDSNSKNDHNNHLTSNSLSKPRANNNISESCLKPSVRKNVAPSAIGEKKNGYEDVKIAPMKSNLEKSKTERPKRNHSACSISWNDAKFESKNEIDQKFDEFFDGKKYNSCNSKDFDGDDFKTQSMPSSPLRSKRSGSPTRRRKSITIPKPFKMTERDEEDRIVNELRCLRKSFSEDMLHQKMERKKFKARPVPIESRIPLYDKILEDQAMRRAITKINSEAELRAQMKPFSFTKREEKGLGGTCERAIHVLPKSKKKKRFRARPVPKNLFSNYFYDKMREDDFFRSMNKRIRADEMLRSANYPGTMAARDRSRLSTPAAHSDLPIDPSPGIPSISSSDRQRCPSPTKDRKKRNKSQKEEFITTSPQPFRFNTADRAAKKMHDVTMKIYSENKSNESTSGAGNGPGARAYSALDLRASASGRSNLAALLRAEAVRRRFEMEAASRLAEQRRRNEMRLRDRQLRLKPAWHLVKNNHEEDIAMRLQTRRDEERMRREEFLHEMELMYGRVQQQPMLFERYYAPRSLSAPLDSLQLSPRKCTKKRSSRNKSYHYNSPTRSRKVSINDTAETYTGDVAEFLNRIDIDDKYSDSEIVTDSLDRVKV</sequence>
<dbReference type="InterPro" id="IPR019579">
    <property type="entry name" value="FAM161A/B"/>
</dbReference>
<name>A0A9J7DV23_SPOLT</name>
<dbReference type="OrthoDB" id="2150121at2759"/>
<feature type="region of interest" description="Disordered" evidence="3">
    <location>
        <begin position="127"/>
        <end position="177"/>
    </location>
</feature>
<feature type="region of interest" description="Disordered" evidence="3">
    <location>
        <begin position="259"/>
        <end position="293"/>
    </location>
</feature>
<feature type="region of interest" description="Disordered" evidence="3">
    <location>
        <begin position="453"/>
        <end position="517"/>
    </location>
</feature>
<organism evidence="4 5">
    <name type="scientific">Spodoptera litura</name>
    <name type="common">Asian cotton leafworm</name>
    <dbReference type="NCBI Taxonomy" id="69820"/>
    <lineage>
        <taxon>Eukaryota</taxon>
        <taxon>Metazoa</taxon>
        <taxon>Ecdysozoa</taxon>
        <taxon>Arthropoda</taxon>
        <taxon>Hexapoda</taxon>
        <taxon>Insecta</taxon>
        <taxon>Pterygota</taxon>
        <taxon>Neoptera</taxon>
        <taxon>Endopterygota</taxon>
        <taxon>Lepidoptera</taxon>
        <taxon>Glossata</taxon>
        <taxon>Ditrysia</taxon>
        <taxon>Noctuoidea</taxon>
        <taxon>Noctuidae</taxon>
        <taxon>Amphipyrinae</taxon>
        <taxon>Spodoptera</taxon>
    </lineage>
</organism>
<dbReference type="GO" id="GO:0005929">
    <property type="term" value="C:cilium"/>
    <property type="evidence" value="ECO:0007669"/>
    <property type="project" value="TreeGrafter"/>
</dbReference>
<dbReference type="PANTHER" id="PTHR21501">
    <property type="entry name" value="PROTEIN FAM-161"/>
    <property type="match status" value="1"/>
</dbReference>
<keyword evidence="4" id="KW-1185">Reference proteome</keyword>
<feature type="region of interest" description="Disordered" evidence="3">
    <location>
        <begin position="675"/>
        <end position="703"/>
    </location>
</feature>
<proteinExistence type="inferred from homology"/>
<dbReference type="Proteomes" id="UP000301870">
    <property type="component" value="Chromosome 11"/>
</dbReference>
<dbReference type="GO" id="GO:0005856">
    <property type="term" value="C:cytoskeleton"/>
    <property type="evidence" value="ECO:0007669"/>
    <property type="project" value="UniProtKB-ARBA"/>
</dbReference>
<evidence type="ECO:0000313" key="5">
    <source>
        <dbReference type="RefSeq" id="XP_022817808.1"/>
    </source>
</evidence>
<feature type="compositionally biased region" description="Polar residues" evidence="3">
    <location>
        <begin position="159"/>
        <end position="175"/>
    </location>
</feature>
<feature type="compositionally biased region" description="Basic residues" evidence="3">
    <location>
        <begin position="682"/>
        <end position="693"/>
    </location>
</feature>
<evidence type="ECO:0000256" key="3">
    <source>
        <dbReference type="SAM" id="MobiDB-lite"/>
    </source>
</evidence>
<dbReference type="GeneID" id="111350447"/>
<reference evidence="5" key="1">
    <citation type="submission" date="2025-08" db="UniProtKB">
        <authorList>
            <consortium name="RefSeq"/>
        </authorList>
    </citation>
    <scope>IDENTIFICATION</scope>
    <source>
        <strain evidence="5">Ishihara</strain>
        <tissue evidence="5">Whole body</tissue>
    </source>
</reference>
<protein>
    <submittedName>
        <fullName evidence="5">Protein FAM161B</fullName>
    </submittedName>
</protein>
<accession>A0A9J7DV23</accession>
<feature type="compositionally biased region" description="Basic residues" evidence="3">
    <location>
        <begin position="130"/>
        <end position="142"/>
    </location>
</feature>
<feature type="compositionally biased region" description="Polar residues" evidence="3">
    <location>
        <begin position="694"/>
        <end position="703"/>
    </location>
</feature>
<dbReference type="GO" id="GO:0044782">
    <property type="term" value="P:cilium organization"/>
    <property type="evidence" value="ECO:0007669"/>
    <property type="project" value="TreeGrafter"/>
</dbReference>